<reference evidence="1 2" key="1">
    <citation type="journal article" date="2009" name="Proc. Natl. Acad. Sci. U.S.A.">
        <title>Giant Marseillevirus highlights the role of amoebae as a melting pot in emergence of chimeric microorganisms.</title>
        <authorList>
            <person name="Boyer M."/>
            <person name="Yutin N."/>
            <person name="Pagnier I."/>
            <person name="Barrassi L."/>
            <person name="Fournous G."/>
            <person name="Espinosa L."/>
            <person name="Robert C."/>
            <person name="Azza S."/>
            <person name="Sun S."/>
            <person name="Rossmann M.G."/>
            <person name="Suzan-Monti M."/>
            <person name="La Scola B."/>
            <person name="Koonin E.V."/>
            <person name="Raoult D."/>
        </authorList>
    </citation>
    <scope>NUCLEOTIDE SEQUENCE [LARGE SCALE GENOMIC DNA]</scope>
    <source>
        <strain evidence="1 2">T19</strain>
    </source>
</reference>
<dbReference type="RefSeq" id="YP_003406835.1">
    <property type="nucleotide sequence ID" value="NC_013756.1"/>
</dbReference>
<dbReference type="EMBL" id="GU071086">
    <property type="protein sequence ID" value="ADB03873.1"/>
    <property type="molecule type" value="Genomic_DNA"/>
</dbReference>
<organism evidence="1 2">
    <name type="scientific">Marseillevirus marseillevirus</name>
    <name type="common">GBM</name>
    <dbReference type="NCBI Taxonomy" id="694581"/>
    <lineage>
        <taxon>Viruses</taxon>
        <taxon>Varidnaviria</taxon>
        <taxon>Bamfordvirae</taxon>
        <taxon>Nucleocytoviricota</taxon>
        <taxon>Megaviricetes</taxon>
        <taxon>Pimascovirales</taxon>
        <taxon>Pimascovirales incertae sedis</taxon>
        <taxon>Marseilleviridae</taxon>
        <taxon>Marseillevirus</taxon>
        <taxon>Marseillevirus massiliense</taxon>
    </lineage>
</organism>
<evidence type="ECO:0000313" key="1">
    <source>
        <dbReference type="EMBL" id="ADB03873.1"/>
    </source>
</evidence>
<proteinExistence type="predicted"/>
<dbReference type="Proteomes" id="UP000029780">
    <property type="component" value="Segment"/>
</dbReference>
<sequence length="71" mass="8023">MESATTEEVIQYLEKELFLGGLVHKTFSPGSYFVTTSFSETGTEAEKVQIFKNEQRICGWVEAHGELYVNS</sequence>
<keyword evidence="2" id="KW-1185">Reference proteome</keyword>
<gene>
    <name evidence="1" type="ORF">MAR_ORF088</name>
</gene>
<organismHost>
    <name type="scientific">Acanthamoeba</name>
    <dbReference type="NCBI Taxonomy" id="5754"/>
</organismHost>
<protein>
    <submittedName>
        <fullName evidence="1">Uncharacterized protein</fullName>
    </submittedName>
</protein>
<dbReference type="KEGG" id="vg:8746325"/>
<dbReference type="GeneID" id="8746325"/>
<evidence type="ECO:0000313" key="2">
    <source>
        <dbReference type="Proteomes" id="UP000029780"/>
    </source>
</evidence>
<accession>D2XA96</accession>
<name>D2XA96_GBMV</name>